<feature type="signal peptide" evidence="10">
    <location>
        <begin position="1"/>
        <end position="23"/>
    </location>
</feature>
<keyword evidence="7" id="KW-0325">Glycoprotein</keyword>
<dbReference type="SUPFAM" id="SSF47699">
    <property type="entry name" value="Bifunctional inhibitor/lipid-transfer protein/seed storage 2S albumin"/>
    <property type="match status" value="1"/>
</dbReference>
<keyword evidence="9" id="KW-0812">Transmembrane</keyword>
<accession>A0ABD2YQU0</accession>
<comment type="subcellular location">
    <subcellularLocation>
        <location evidence="1">Cell membrane</location>
        <topology evidence="1">Lipid-anchor</topology>
        <topology evidence="1">GPI-anchor</topology>
    </subcellularLocation>
</comment>
<evidence type="ECO:0000256" key="7">
    <source>
        <dbReference type="ARBA" id="ARBA00023180"/>
    </source>
</evidence>
<dbReference type="Pfam" id="PF14368">
    <property type="entry name" value="LTP_2"/>
    <property type="match status" value="1"/>
</dbReference>
<keyword evidence="13" id="KW-1185">Reference proteome</keyword>
<dbReference type="GO" id="GO:0005886">
    <property type="term" value="C:plasma membrane"/>
    <property type="evidence" value="ECO:0007669"/>
    <property type="project" value="UniProtKB-SubCell"/>
</dbReference>
<organism evidence="12 13">
    <name type="scientific">Cinchona calisaya</name>
    <dbReference type="NCBI Taxonomy" id="153742"/>
    <lineage>
        <taxon>Eukaryota</taxon>
        <taxon>Viridiplantae</taxon>
        <taxon>Streptophyta</taxon>
        <taxon>Embryophyta</taxon>
        <taxon>Tracheophyta</taxon>
        <taxon>Spermatophyta</taxon>
        <taxon>Magnoliopsida</taxon>
        <taxon>eudicotyledons</taxon>
        <taxon>Gunneridae</taxon>
        <taxon>Pentapetalae</taxon>
        <taxon>asterids</taxon>
        <taxon>lamiids</taxon>
        <taxon>Gentianales</taxon>
        <taxon>Rubiaceae</taxon>
        <taxon>Cinchonoideae</taxon>
        <taxon>Cinchoneae</taxon>
        <taxon>Cinchona</taxon>
    </lineage>
</organism>
<dbReference type="InterPro" id="IPR016140">
    <property type="entry name" value="Bifunc_inhib/LTP/seed_store"/>
</dbReference>
<dbReference type="Proteomes" id="UP001630127">
    <property type="component" value="Unassembled WGS sequence"/>
</dbReference>
<evidence type="ECO:0000256" key="8">
    <source>
        <dbReference type="ARBA" id="ARBA00023288"/>
    </source>
</evidence>
<reference evidence="12 13" key="1">
    <citation type="submission" date="2024-11" db="EMBL/GenBank/DDBJ databases">
        <title>A near-complete genome assembly of Cinchona calisaya.</title>
        <authorList>
            <person name="Lian D.C."/>
            <person name="Zhao X.W."/>
            <person name="Wei L."/>
        </authorList>
    </citation>
    <scope>NUCLEOTIDE SEQUENCE [LARGE SCALE GENOMIC DNA]</scope>
    <source>
        <tissue evidence="12">Nenye</tissue>
    </source>
</reference>
<feature type="chain" id="PRO_5044812792" description="Bifunctional inhibitor/plant lipid transfer protein/seed storage helical domain-containing protein" evidence="10">
    <location>
        <begin position="24"/>
        <end position="146"/>
    </location>
</feature>
<dbReference type="InterPro" id="IPR036312">
    <property type="entry name" value="Bifun_inhib/LTP/seed_sf"/>
</dbReference>
<evidence type="ECO:0000256" key="10">
    <source>
        <dbReference type="SAM" id="SignalP"/>
    </source>
</evidence>
<keyword evidence="3" id="KW-1003">Cell membrane</keyword>
<evidence type="ECO:0000256" key="2">
    <source>
        <dbReference type="ARBA" id="ARBA00009748"/>
    </source>
</evidence>
<evidence type="ECO:0000256" key="3">
    <source>
        <dbReference type="ARBA" id="ARBA00022475"/>
    </source>
</evidence>
<keyword evidence="6" id="KW-1015">Disulfide bond</keyword>
<dbReference type="GO" id="GO:0098552">
    <property type="term" value="C:side of membrane"/>
    <property type="evidence" value="ECO:0007669"/>
    <property type="project" value="UniProtKB-KW"/>
</dbReference>
<dbReference type="EMBL" id="JBJUIK010000012">
    <property type="protein sequence ID" value="KAL3508345.1"/>
    <property type="molecule type" value="Genomic_DNA"/>
</dbReference>
<proteinExistence type="inferred from homology"/>
<evidence type="ECO:0000256" key="1">
    <source>
        <dbReference type="ARBA" id="ARBA00004609"/>
    </source>
</evidence>
<name>A0ABD2YQU0_9GENT</name>
<dbReference type="Gene3D" id="1.10.110.10">
    <property type="entry name" value="Plant lipid-transfer and hydrophobic proteins"/>
    <property type="match status" value="1"/>
</dbReference>
<feature type="transmembrane region" description="Helical" evidence="9">
    <location>
        <begin position="122"/>
        <end position="139"/>
    </location>
</feature>
<dbReference type="PANTHER" id="PTHR33044">
    <property type="entry name" value="BIFUNCTIONAL INHIBITOR/LIPID-TRANSFER PROTEIN/SEED STORAGE 2S ALBUMIN SUPERFAMILY PROTEIN-RELATED"/>
    <property type="match status" value="1"/>
</dbReference>
<feature type="domain" description="Bifunctional inhibitor/plant lipid transfer protein/seed storage helical" evidence="11">
    <location>
        <begin position="13"/>
        <end position="103"/>
    </location>
</feature>
<dbReference type="CDD" id="cd00010">
    <property type="entry name" value="AAI_LTSS"/>
    <property type="match status" value="1"/>
</dbReference>
<keyword evidence="9" id="KW-1133">Transmembrane helix</keyword>
<evidence type="ECO:0000313" key="12">
    <source>
        <dbReference type="EMBL" id="KAL3508345.1"/>
    </source>
</evidence>
<keyword evidence="9" id="KW-0472">Membrane</keyword>
<evidence type="ECO:0000313" key="13">
    <source>
        <dbReference type="Proteomes" id="UP001630127"/>
    </source>
</evidence>
<keyword evidence="5 10" id="KW-0732">Signal</keyword>
<comment type="caution">
    <text evidence="12">The sequence shown here is derived from an EMBL/GenBank/DDBJ whole genome shotgun (WGS) entry which is preliminary data.</text>
</comment>
<keyword evidence="8" id="KW-0449">Lipoprotein</keyword>
<evidence type="ECO:0000256" key="6">
    <source>
        <dbReference type="ARBA" id="ARBA00023157"/>
    </source>
</evidence>
<evidence type="ECO:0000256" key="4">
    <source>
        <dbReference type="ARBA" id="ARBA00022622"/>
    </source>
</evidence>
<evidence type="ECO:0000256" key="5">
    <source>
        <dbReference type="ARBA" id="ARBA00022729"/>
    </source>
</evidence>
<dbReference type="AlphaFoldDB" id="A0ABD2YQU0"/>
<dbReference type="InterPro" id="IPR043325">
    <property type="entry name" value="LTSS"/>
</dbReference>
<comment type="similarity">
    <text evidence="2">Belongs to the plant LTP family.</text>
</comment>
<keyword evidence="4" id="KW-0336">GPI-anchor</keyword>
<sequence length="146" mass="16193">MEMKIFTMVMILFFSSKMQEINAQEQQSCIQQLQPCMDYLNGNRDPPSSCCDPLKYVINSEPECLCSMISIKGANQAERAGINITQVQQLPGRCGEHINPLGCILGAPGSNSASFSFRAPRMVMVAASWMFVLIIWGLFSMDLSTL</sequence>
<protein>
    <recommendedName>
        <fullName evidence="11">Bifunctional inhibitor/plant lipid transfer protein/seed storage helical domain-containing protein</fullName>
    </recommendedName>
</protein>
<evidence type="ECO:0000256" key="9">
    <source>
        <dbReference type="SAM" id="Phobius"/>
    </source>
</evidence>
<evidence type="ECO:0000259" key="11">
    <source>
        <dbReference type="Pfam" id="PF14368"/>
    </source>
</evidence>
<gene>
    <name evidence="12" type="ORF">ACH5RR_027746</name>
</gene>